<dbReference type="Proteomes" id="UP000191154">
    <property type="component" value="Unassembled WGS sequence"/>
</dbReference>
<comment type="caution">
    <text evidence="1">The sequence shown here is derived from an EMBL/GenBank/DDBJ whole genome shotgun (WGS) entry which is preliminary data.</text>
</comment>
<dbReference type="STRING" id="169679.CSACC_15460"/>
<reference evidence="1 2" key="1">
    <citation type="submission" date="2016-05" db="EMBL/GenBank/DDBJ databases">
        <title>Microbial solvent formation.</title>
        <authorList>
            <person name="Poehlein A."/>
            <person name="Montoya Solano J.D."/>
            <person name="Flitsch S."/>
            <person name="Krabben P."/>
            <person name="Duerre P."/>
            <person name="Daniel R."/>
        </authorList>
    </citation>
    <scope>NUCLEOTIDE SEQUENCE [LARGE SCALE GENOMIC DNA]</scope>
    <source>
        <strain evidence="1 2">L1-8</strain>
    </source>
</reference>
<dbReference type="Pfam" id="PF12788">
    <property type="entry name" value="YmaF"/>
    <property type="match status" value="1"/>
</dbReference>
<sequence>MSDSCSSSDSSFEESNEYNQNCNRIINHNHEFLSSTDYARDDNGDVHNHRIAGVTSPPIRYRESHIHIVEVLTDTFDDHFHVIRYTTGRAINLPGGKHIHLVRGVTSRNDGHNHNFYFTTLIENPSNVPEDRKC</sequence>
<gene>
    <name evidence="1" type="ORF">CLOSAC_19160</name>
</gene>
<evidence type="ECO:0000313" key="2">
    <source>
        <dbReference type="Proteomes" id="UP000191154"/>
    </source>
</evidence>
<dbReference type="RefSeq" id="WP_077865210.1">
    <property type="nucleotide sequence ID" value="NZ_LZYZ01000003.1"/>
</dbReference>
<dbReference type="InterPro" id="IPR024307">
    <property type="entry name" value="YmaF"/>
</dbReference>
<evidence type="ECO:0000313" key="1">
    <source>
        <dbReference type="EMBL" id="OOM13830.1"/>
    </source>
</evidence>
<organism evidence="1 2">
    <name type="scientific">Clostridium saccharobutylicum</name>
    <dbReference type="NCBI Taxonomy" id="169679"/>
    <lineage>
        <taxon>Bacteria</taxon>
        <taxon>Bacillati</taxon>
        <taxon>Bacillota</taxon>
        <taxon>Clostridia</taxon>
        <taxon>Eubacteriales</taxon>
        <taxon>Clostridiaceae</taxon>
        <taxon>Clostridium</taxon>
    </lineage>
</organism>
<proteinExistence type="predicted"/>
<name>A0A1S8NBL8_CLOSA</name>
<protein>
    <submittedName>
        <fullName evidence="1">YmaF family protein</fullName>
    </submittedName>
</protein>
<accession>A0A1S8NBL8</accession>
<dbReference type="EMBL" id="LZYZ01000003">
    <property type="protein sequence ID" value="OOM13830.1"/>
    <property type="molecule type" value="Genomic_DNA"/>
</dbReference>
<dbReference type="AlphaFoldDB" id="A0A1S8NBL8"/>